<dbReference type="Pfam" id="PF16901">
    <property type="entry name" value="DAO_C"/>
    <property type="match status" value="1"/>
</dbReference>
<keyword evidence="14" id="KW-1185">Reference proteome</keyword>
<dbReference type="Proteomes" id="UP001500037">
    <property type="component" value="Unassembled WGS sequence"/>
</dbReference>
<organism evidence="13 14">
    <name type="scientific">Kitasatospora nipponensis</name>
    <dbReference type="NCBI Taxonomy" id="258049"/>
    <lineage>
        <taxon>Bacteria</taxon>
        <taxon>Bacillati</taxon>
        <taxon>Actinomycetota</taxon>
        <taxon>Actinomycetes</taxon>
        <taxon>Kitasatosporales</taxon>
        <taxon>Streptomycetaceae</taxon>
        <taxon>Kitasatospora</taxon>
    </lineage>
</organism>
<reference evidence="14" key="1">
    <citation type="journal article" date="2019" name="Int. J. Syst. Evol. Microbiol.">
        <title>The Global Catalogue of Microorganisms (GCM) 10K type strain sequencing project: providing services to taxonomists for standard genome sequencing and annotation.</title>
        <authorList>
            <consortium name="The Broad Institute Genomics Platform"/>
            <consortium name="The Broad Institute Genome Sequencing Center for Infectious Disease"/>
            <person name="Wu L."/>
            <person name="Ma J."/>
        </authorList>
    </citation>
    <scope>NUCLEOTIDE SEQUENCE [LARGE SCALE GENOMIC DNA]</scope>
    <source>
        <strain evidence="14">JCM 13004</strain>
    </source>
</reference>
<keyword evidence="4 7" id="KW-0285">Flavoprotein</keyword>
<keyword evidence="9" id="KW-0812">Transmembrane</keyword>
<comment type="cofactor">
    <cofactor evidence="1 7">
        <name>FAD</name>
        <dbReference type="ChEBI" id="CHEBI:57692"/>
    </cofactor>
</comment>
<proteinExistence type="inferred from homology"/>
<feature type="region of interest" description="Disordered" evidence="8">
    <location>
        <begin position="508"/>
        <end position="530"/>
    </location>
</feature>
<dbReference type="InterPro" id="IPR000620">
    <property type="entry name" value="EamA_dom"/>
</dbReference>
<feature type="domain" description="Alpha-glycerophosphate oxidase C-terminal" evidence="12">
    <location>
        <begin position="402"/>
        <end position="510"/>
    </location>
</feature>
<accession>A0ABP4G786</accession>
<dbReference type="InterPro" id="IPR000447">
    <property type="entry name" value="G3P_DH_FAD-dep"/>
</dbReference>
<comment type="similarity">
    <text evidence="2 7">Belongs to the FAD-dependent glycerol-3-phosphate dehydrogenase family.</text>
</comment>
<dbReference type="EMBL" id="BAAALF010000001">
    <property type="protein sequence ID" value="GAA1214743.1"/>
    <property type="molecule type" value="Genomic_DNA"/>
</dbReference>
<feature type="domain" description="EamA" evidence="10">
    <location>
        <begin position="770"/>
        <end position="905"/>
    </location>
</feature>
<evidence type="ECO:0000313" key="14">
    <source>
        <dbReference type="Proteomes" id="UP001500037"/>
    </source>
</evidence>
<dbReference type="EC" id="1.1.5.3" evidence="7"/>
<comment type="caution">
    <text evidence="13">The sequence shown here is derived from an EMBL/GenBank/DDBJ whole genome shotgun (WGS) entry which is preliminary data.</text>
</comment>
<dbReference type="PROSITE" id="PS00977">
    <property type="entry name" value="FAD_G3PDH_1"/>
    <property type="match status" value="1"/>
</dbReference>
<feature type="transmembrane region" description="Helical" evidence="9">
    <location>
        <begin position="675"/>
        <end position="697"/>
    </location>
</feature>
<evidence type="ECO:0000256" key="2">
    <source>
        <dbReference type="ARBA" id="ARBA00007330"/>
    </source>
</evidence>
<comment type="catalytic activity">
    <reaction evidence="7">
        <text>a quinone + sn-glycerol 3-phosphate = dihydroxyacetone phosphate + a quinol</text>
        <dbReference type="Rhea" id="RHEA:18977"/>
        <dbReference type="ChEBI" id="CHEBI:24646"/>
        <dbReference type="ChEBI" id="CHEBI:57597"/>
        <dbReference type="ChEBI" id="CHEBI:57642"/>
        <dbReference type="ChEBI" id="CHEBI:132124"/>
        <dbReference type="EC" id="1.1.5.3"/>
    </reaction>
</comment>
<evidence type="ECO:0000313" key="13">
    <source>
        <dbReference type="EMBL" id="GAA1214743.1"/>
    </source>
</evidence>
<feature type="transmembrane region" description="Helical" evidence="9">
    <location>
        <begin position="709"/>
        <end position="730"/>
    </location>
</feature>
<sequence length="908" mass="95207">MSRTGTLGPAQRDEALAALGGGHFDVVVIGGGVTGCGVALDAATRGLSVALVEACDYAAGTSSRSSKLIHGGLRYLEQRDFALVREALRERGLLLATLAPHLVRPVRFLLPLTRRIWQRAYLGAGVALYDLLGGARSVPRHRHLTKRQALREAPGLDPKALTGAIQYYDAQMDDARFTVTLARTAAEHGAVVATGVRVVALLQEQGRVTGVRVRDTEGGGEYEVSAGQVINATGSWSDDLHALAGLRGQRAVRASKGVHLVVPRERIRLAETGLISRTEKSVLFVIPWGAHWIVGTTDTEWDLGKDHPAATATDVDYLLDCANRLLADPLTHDDVVGVYAGLRPLIDSGSHHTARLSREHVVWEPVPGLLTVAGGKFTTYRVMARDAVDVAVRALERDVPPSRTESVPLLGAVGFEALWANRARLAVRYDLPLPCVEHLLQRYGVGVNDLFALLRARPELALPLEGAPGYLAGELVYAASHEGALHLVDALTRRTRISVELADRGLAAAPAGPPPLWRSRPTAAGPPPGRPPACWARCWAGTSGGRPRRSTTTAGGWPPSCCRSVRPTTRARTPPGPPCPTRGSAGSSSYEPATGGHRAAGPAAGGGGGGRGGGGRPRGDSTMIVALLVVSGAAHAIWNAQAKRIKGDRFVFIASLPAVMAVLVGPWAVPHLSGALSAGVGLLVLGQALLQLLYFGALARAYELVDLSVAYPVARSAAPLVSAGCALALLHERPGPLGLLGVLITSASIAWLARGARGDRALGRPRLSVSGLCWALAAGTFAGLFLVVDKEAVARVDPVTYLFLTSVTVSVLLYGWLLARGRAAAVGALLRGSGGRLAVCGVLACGAYLSVLISLAHARATYVAPLRELSILYGVLAGRWLLREGDGARPLPPALGMVLGLLLVSLPL</sequence>
<keyword evidence="9" id="KW-0472">Membrane</keyword>
<dbReference type="Gene3D" id="3.30.9.10">
    <property type="entry name" value="D-Amino Acid Oxidase, subunit A, domain 2"/>
    <property type="match status" value="1"/>
</dbReference>
<gene>
    <name evidence="13" type="ORF">GCM10009665_00640</name>
</gene>
<evidence type="ECO:0000256" key="9">
    <source>
        <dbReference type="SAM" id="Phobius"/>
    </source>
</evidence>
<dbReference type="InterPro" id="IPR038299">
    <property type="entry name" value="DAO_C_sf"/>
</dbReference>
<feature type="transmembrane region" description="Helical" evidence="9">
    <location>
        <begin position="621"/>
        <end position="638"/>
    </location>
</feature>
<evidence type="ECO:0000259" key="12">
    <source>
        <dbReference type="Pfam" id="PF16901"/>
    </source>
</evidence>
<evidence type="ECO:0000259" key="10">
    <source>
        <dbReference type="Pfam" id="PF00892"/>
    </source>
</evidence>
<evidence type="ECO:0000256" key="3">
    <source>
        <dbReference type="ARBA" id="ARBA00007362"/>
    </source>
</evidence>
<dbReference type="Pfam" id="PF00892">
    <property type="entry name" value="EamA"/>
    <property type="match status" value="1"/>
</dbReference>
<evidence type="ECO:0000256" key="8">
    <source>
        <dbReference type="SAM" id="MobiDB-lite"/>
    </source>
</evidence>
<feature type="transmembrane region" description="Helical" evidence="9">
    <location>
        <begin position="650"/>
        <end position="669"/>
    </location>
</feature>
<feature type="region of interest" description="Disordered" evidence="8">
    <location>
        <begin position="544"/>
        <end position="617"/>
    </location>
</feature>
<dbReference type="InterPro" id="IPR036188">
    <property type="entry name" value="FAD/NAD-bd_sf"/>
</dbReference>
<feature type="domain" description="FAD dependent oxidoreductase" evidence="11">
    <location>
        <begin position="25"/>
        <end position="379"/>
    </location>
</feature>
<feature type="transmembrane region" description="Helical" evidence="9">
    <location>
        <begin position="837"/>
        <end position="856"/>
    </location>
</feature>
<feature type="compositionally biased region" description="Gly residues" evidence="8">
    <location>
        <begin position="603"/>
        <end position="616"/>
    </location>
</feature>
<comment type="similarity">
    <text evidence="3">Belongs to the EamA transporter family.</text>
</comment>
<keyword evidence="6 7" id="KW-0560">Oxidoreductase</keyword>
<evidence type="ECO:0000259" key="11">
    <source>
        <dbReference type="Pfam" id="PF01266"/>
    </source>
</evidence>
<evidence type="ECO:0000256" key="7">
    <source>
        <dbReference type="RuleBase" id="RU361217"/>
    </source>
</evidence>
<dbReference type="InterPro" id="IPR006076">
    <property type="entry name" value="FAD-dep_OxRdtase"/>
</dbReference>
<dbReference type="PRINTS" id="PR01001">
    <property type="entry name" value="FADG3PDH"/>
</dbReference>
<dbReference type="SUPFAM" id="SSF51905">
    <property type="entry name" value="FAD/NAD(P)-binding domain"/>
    <property type="match status" value="1"/>
</dbReference>
<evidence type="ECO:0000256" key="6">
    <source>
        <dbReference type="ARBA" id="ARBA00023002"/>
    </source>
</evidence>
<keyword evidence="9" id="KW-1133">Transmembrane helix</keyword>
<dbReference type="PANTHER" id="PTHR11985:SF31">
    <property type="entry name" value="GLYCEROL-3-PHOSPHATE DEHYDROGENASE 2"/>
    <property type="match status" value="1"/>
</dbReference>
<feature type="transmembrane region" description="Helical" evidence="9">
    <location>
        <begin position="767"/>
        <end position="787"/>
    </location>
</feature>
<evidence type="ECO:0000256" key="4">
    <source>
        <dbReference type="ARBA" id="ARBA00022630"/>
    </source>
</evidence>
<protein>
    <recommendedName>
        <fullName evidence="7">Glycerol-3-phosphate dehydrogenase</fullName>
        <ecNumber evidence="7">1.1.5.3</ecNumber>
    </recommendedName>
</protein>
<evidence type="ECO:0000256" key="5">
    <source>
        <dbReference type="ARBA" id="ARBA00022827"/>
    </source>
</evidence>
<evidence type="ECO:0000256" key="1">
    <source>
        <dbReference type="ARBA" id="ARBA00001974"/>
    </source>
</evidence>
<dbReference type="PROSITE" id="PS00978">
    <property type="entry name" value="FAD_G3PDH_2"/>
    <property type="match status" value="1"/>
</dbReference>
<dbReference type="InterPro" id="IPR037185">
    <property type="entry name" value="EmrE-like"/>
</dbReference>
<dbReference type="SUPFAM" id="SSF103481">
    <property type="entry name" value="Multidrug resistance efflux transporter EmrE"/>
    <property type="match status" value="1"/>
</dbReference>
<dbReference type="Gene3D" id="1.10.3730.20">
    <property type="match status" value="1"/>
</dbReference>
<dbReference type="PANTHER" id="PTHR11985">
    <property type="entry name" value="GLYCEROL-3-PHOSPHATE DEHYDROGENASE"/>
    <property type="match status" value="1"/>
</dbReference>
<name>A0ABP4G786_9ACTN</name>
<keyword evidence="5" id="KW-0274">FAD</keyword>
<dbReference type="Gene3D" id="3.50.50.60">
    <property type="entry name" value="FAD/NAD(P)-binding domain"/>
    <property type="match status" value="1"/>
</dbReference>
<dbReference type="Pfam" id="PF01266">
    <property type="entry name" value="DAO"/>
    <property type="match status" value="1"/>
</dbReference>
<dbReference type="Gene3D" id="1.10.8.870">
    <property type="entry name" value="Alpha-glycerophosphate oxidase, cap domain"/>
    <property type="match status" value="1"/>
</dbReference>
<feature type="transmembrane region" description="Helical" evidence="9">
    <location>
        <begin position="736"/>
        <end position="755"/>
    </location>
</feature>
<feature type="transmembrane region" description="Helical" evidence="9">
    <location>
        <begin position="799"/>
        <end position="817"/>
    </location>
</feature>
<dbReference type="InterPro" id="IPR031656">
    <property type="entry name" value="DAO_C"/>
</dbReference>